<dbReference type="AlphaFoldDB" id="A0A183SK79"/>
<dbReference type="Pfam" id="PF00096">
    <property type="entry name" value="zf-C2H2"/>
    <property type="match status" value="2"/>
</dbReference>
<dbReference type="SMART" id="SM00355">
    <property type="entry name" value="ZnF_C2H2"/>
    <property type="match status" value="2"/>
</dbReference>
<proteinExistence type="predicted"/>
<keyword evidence="1" id="KW-0863">Zinc-finger</keyword>
<evidence type="ECO:0000313" key="6">
    <source>
        <dbReference type="WBParaSite" id="SSLN_0000478201-mRNA-1"/>
    </source>
</evidence>
<feature type="domain" description="C2H2-type" evidence="3">
    <location>
        <begin position="155"/>
        <end position="177"/>
    </location>
</feature>
<dbReference type="OrthoDB" id="8117402at2759"/>
<dbReference type="Proteomes" id="UP000275846">
    <property type="component" value="Unassembled WGS sequence"/>
</dbReference>
<dbReference type="Gene3D" id="3.30.160.60">
    <property type="entry name" value="Classic Zinc Finger"/>
    <property type="match status" value="1"/>
</dbReference>
<feature type="domain" description="C2H2-type" evidence="3">
    <location>
        <begin position="118"/>
        <end position="140"/>
    </location>
</feature>
<accession>A0A183SK79</accession>
<dbReference type="PROSITE" id="PS50157">
    <property type="entry name" value="ZINC_FINGER_C2H2_2"/>
    <property type="match status" value="2"/>
</dbReference>
<sequence length="227" mass="25390">MRPTGSPLPRPKERHGSHQRPGSTLLMPRPFQNALAVRAPSVGYSAWSDFIGHNAPTIRQFQFLRRILPTLLRTPHPHSSHQFHYSNHHRDHISILIACYPTTAFTFTTTTSDGDSILNCPQCDRVFISRISLIGHLRIHRTVPGASTHSRDSRLNCPHCPRAFTHRMGLFGHMRIHDSGIHHNTNNTNTSHTPSAPAILNAPGIDSSTVDYDEGHPLLQGRVVQGR</sequence>
<keyword evidence="1" id="KW-0479">Metal-binding</keyword>
<dbReference type="InterPro" id="IPR013087">
    <property type="entry name" value="Znf_C2H2_type"/>
</dbReference>
<organism evidence="6">
    <name type="scientific">Schistocephalus solidus</name>
    <name type="common">Tapeworm</name>
    <dbReference type="NCBI Taxonomy" id="70667"/>
    <lineage>
        <taxon>Eukaryota</taxon>
        <taxon>Metazoa</taxon>
        <taxon>Spiralia</taxon>
        <taxon>Lophotrochozoa</taxon>
        <taxon>Platyhelminthes</taxon>
        <taxon>Cestoda</taxon>
        <taxon>Eucestoda</taxon>
        <taxon>Diphyllobothriidea</taxon>
        <taxon>Diphyllobothriidae</taxon>
        <taxon>Schistocephalus</taxon>
    </lineage>
</organism>
<reference evidence="4 5" key="2">
    <citation type="submission" date="2018-11" db="EMBL/GenBank/DDBJ databases">
        <authorList>
            <consortium name="Pathogen Informatics"/>
        </authorList>
    </citation>
    <scope>NUCLEOTIDE SEQUENCE [LARGE SCALE GENOMIC DNA]</scope>
    <source>
        <strain evidence="4 5">NST_G2</strain>
    </source>
</reference>
<dbReference type="InterPro" id="IPR036236">
    <property type="entry name" value="Znf_C2H2_sf"/>
</dbReference>
<dbReference type="GO" id="GO:0008270">
    <property type="term" value="F:zinc ion binding"/>
    <property type="evidence" value="ECO:0007669"/>
    <property type="project" value="UniProtKB-KW"/>
</dbReference>
<keyword evidence="5" id="KW-1185">Reference proteome</keyword>
<keyword evidence="1" id="KW-0862">Zinc</keyword>
<protein>
    <submittedName>
        <fullName evidence="6">C2H2-type domain-containing protein</fullName>
    </submittedName>
</protein>
<dbReference type="WBParaSite" id="SSLN_0000478201-mRNA-1">
    <property type="protein sequence ID" value="SSLN_0000478201-mRNA-1"/>
    <property type="gene ID" value="SSLN_0000478201"/>
</dbReference>
<reference evidence="6" key="1">
    <citation type="submission" date="2016-06" db="UniProtKB">
        <authorList>
            <consortium name="WormBaseParasite"/>
        </authorList>
    </citation>
    <scope>IDENTIFICATION</scope>
</reference>
<dbReference type="SUPFAM" id="SSF57667">
    <property type="entry name" value="beta-beta-alpha zinc fingers"/>
    <property type="match status" value="1"/>
</dbReference>
<dbReference type="STRING" id="70667.A0A183SK79"/>
<dbReference type="EMBL" id="UYSU01032937">
    <property type="protein sequence ID" value="VDL91012.1"/>
    <property type="molecule type" value="Genomic_DNA"/>
</dbReference>
<gene>
    <name evidence="4" type="ORF">SSLN_LOCUS4627</name>
</gene>
<evidence type="ECO:0000256" key="1">
    <source>
        <dbReference type="PROSITE-ProRule" id="PRU00042"/>
    </source>
</evidence>
<evidence type="ECO:0000313" key="4">
    <source>
        <dbReference type="EMBL" id="VDL91012.1"/>
    </source>
</evidence>
<evidence type="ECO:0000313" key="5">
    <source>
        <dbReference type="Proteomes" id="UP000275846"/>
    </source>
</evidence>
<feature type="region of interest" description="Disordered" evidence="2">
    <location>
        <begin position="1"/>
        <end position="26"/>
    </location>
</feature>
<evidence type="ECO:0000256" key="2">
    <source>
        <dbReference type="SAM" id="MobiDB-lite"/>
    </source>
</evidence>
<name>A0A183SK79_SCHSO</name>
<evidence type="ECO:0000259" key="3">
    <source>
        <dbReference type="PROSITE" id="PS50157"/>
    </source>
</evidence>
<dbReference type="PROSITE" id="PS00028">
    <property type="entry name" value="ZINC_FINGER_C2H2_1"/>
    <property type="match status" value="2"/>
</dbReference>